<dbReference type="Proteomes" id="UP000572817">
    <property type="component" value="Unassembled WGS sequence"/>
</dbReference>
<evidence type="ECO:0000313" key="2">
    <source>
        <dbReference type="EMBL" id="KAF4303624.1"/>
    </source>
</evidence>
<evidence type="ECO:0000313" key="3">
    <source>
        <dbReference type="Proteomes" id="UP000572817"/>
    </source>
</evidence>
<dbReference type="InterPro" id="IPR003593">
    <property type="entry name" value="AAA+_ATPase"/>
</dbReference>
<reference evidence="2" key="1">
    <citation type="submission" date="2020-04" db="EMBL/GenBank/DDBJ databases">
        <title>Genome Assembly and Annotation of Botryosphaeria dothidea sdau 11-99, a Latent Pathogen of Apple Fruit Ring Rot in China.</title>
        <authorList>
            <person name="Yu C."/>
            <person name="Diao Y."/>
            <person name="Lu Q."/>
            <person name="Zhao J."/>
            <person name="Cui S."/>
            <person name="Peng C."/>
            <person name="He B."/>
            <person name="Liu H."/>
        </authorList>
    </citation>
    <scope>NUCLEOTIDE SEQUENCE [LARGE SCALE GENOMIC DNA]</scope>
    <source>
        <strain evidence="2">Sdau11-99</strain>
    </source>
</reference>
<dbReference type="Gene3D" id="3.40.50.300">
    <property type="entry name" value="P-loop containing nucleotide triphosphate hydrolases"/>
    <property type="match status" value="1"/>
</dbReference>
<dbReference type="PANTHER" id="PTHR46411">
    <property type="entry name" value="FAMILY ATPASE, PUTATIVE-RELATED"/>
    <property type="match status" value="1"/>
</dbReference>
<sequence length="326" mass="36747">MVDPTGFRTFEPNATYNTKVYKQIDRDLYDEQYAICNPIVLGFSLGAKLWGGLGIDYCRPVEWGYDAFNSLVLEPRKKNFVYSLVTQHTLGTKTFDNIVVGKGKGLIGLLSGRPGCGKTLTAEAISEETQRPLYMVSAGELGTQPKEIDERLALVLELARKWNAILLLDEADFFLHKRNDTDVNRNALVSIFLRQLEYFKGILILTTSRIDIFDPAFESRIHFSLHYPDLNPDSRRKLWQTFFTRSMASSELKSTIDDAQLRELAQHPLNGRQIKSLVSGAQSQALQEKAPLSMEHIRTVLEVVSDWNKAVEREISGAADGVLLGF</sequence>
<keyword evidence="3" id="KW-1185">Reference proteome</keyword>
<name>A0A8H4MYB4_9PEZI</name>
<comment type="caution">
    <text evidence="2">The sequence shown here is derived from an EMBL/GenBank/DDBJ whole genome shotgun (WGS) entry which is preliminary data.</text>
</comment>
<evidence type="ECO:0000259" key="1">
    <source>
        <dbReference type="SMART" id="SM00382"/>
    </source>
</evidence>
<protein>
    <submittedName>
        <fullName evidence="2">AAA family</fullName>
    </submittedName>
</protein>
<accession>A0A8H4MYB4</accession>
<dbReference type="GO" id="GO:0005524">
    <property type="term" value="F:ATP binding"/>
    <property type="evidence" value="ECO:0007669"/>
    <property type="project" value="InterPro"/>
</dbReference>
<dbReference type="Pfam" id="PF00004">
    <property type="entry name" value="AAA"/>
    <property type="match status" value="1"/>
</dbReference>
<dbReference type="InterPro" id="IPR003959">
    <property type="entry name" value="ATPase_AAA_core"/>
</dbReference>
<proteinExistence type="predicted"/>
<dbReference type="AlphaFoldDB" id="A0A8H4MYB4"/>
<dbReference type="EMBL" id="WWBZ02000062">
    <property type="protein sequence ID" value="KAF4303624.1"/>
    <property type="molecule type" value="Genomic_DNA"/>
</dbReference>
<dbReference type="SMART" id="SM00382">
    <property type="entry name" value="AAA"/>
    <property type="match status" value="1"/>
</dbReference>
<dbReference type="InterPro" id="IPR027417">
    <property type="entry name" value="P-loop_NTPase"/>
</dbReference>
<dbReference type="PANTHER" id="PTHR46411:SF3">
    <property type="entry name" value="AAA+ ATPASE DOMAIN-CONTAINING PROTEIN"/>
    <property type="match status" value="1"/>
</dbReference>
<dbReference type="SUPFAM" id="SSF52540">
    <property type="entry name" value="P-loop containing nucleoside triphosphate hydrolases"/>
    <property type="match status" value="1"/>
</dbReference>
<gene>
    <name evidence="2" type="ORF">GTA08_BOTSDO09104</name>
</gene>
<dbReference type="GO" id="GO:0016887">
    <property type="term" value="F:ATP hydrolysis activity"/>
    <property type="evidence" value="ECO:0007669"/>
    <property type="project" value="InterPro"/>
</dbReference>
<dbReference type="CDD" id="cd19481">
    <property type="entry name" value="RecA-like_protease"/>
    <property type="match status" value="1"/>
</dbReference>
<dbReference type="OrthoDB" id="10042665at2759"/>
<organism evidence="2 3">
    <name type="scientific">Botryosphaeria dothidea</name>
    <dbReference type="NCBI Taxonomy" id="55169"/>
    <lineage>
        <taxon>Eukaryota</taxon>
        <taxon>Fungi</taxon>
        <taxon>Dikarya</taxon>
        <taxon>Ascomycota</taxon>
        <taxon>Pezizomycotina</taxon>
        <taxon>Dothideomycetes</taxon>
        <taxon>Dothideomycetes incertae sedis</taxon>
        <taxon>Botryosphaeriales</taxon>
        <taxon>Botryosphaeriaceae</taxon>
        <taxon>Botryosphaeria</taxon>
    </lineage>
</organism>
<feature type="domain" description="AAA+ ATPase" evidence="1">
    <location>
        <begin position="104"/>
        <end position="231"/>
    </location>
</feature>